<proteinExistence type="predicted"/>
<dbReference type="InterPro" id="IPR029061">
    <property type="entry name" value="THDP-binding"/>
</dbReference>
<evidence type="ECO:0000313" key="2">
    <source>
        <dbReference type="EMBL" id="SHG05403.1"/>
    </source>
</evidence>
<evidence type="ECO:0000313" key="3">
    <source>
        <dbReference type="Proteomes" id="UP000184520"/>
    </source>
</evidence>
<dbReference type="AlphaFoldDB" id="A0A1M5GNY2"/>
<dbReference type="EMBL" id="FQWD01000002">
    <property type="protein sequence ID" value="SHG05403.1"/>
    <property type="molecule type" value="Genomic_DNA"/>
</dbReference>
<evidence type="ECO:0000259" key="1">
    <source>
        <dbReference type="Pfam" id="PF00456"/>
    </source>
</evidence>
<dbReference type="Proteomes" id="UP000184520">
    <property type="component" value="Unassembled WGS sequence"/>
</dbReference>
<sequence length="256" mass="27934">MLNKSLRRRIVEIVTRAKEGHIPSSFSIVDVIEHIYGHVLRYDASNPNWEQRDQFILSKGHGCAGLYVVLEKYNLLSADDLANYSLKDGILGGHPDRTTVPFVEASTGSLGHGFPFSVGIAIANKIKSLPGRVITLVGDGECHEGTIWESAHIAANQKLDNLTVVVDWNQSGAQLCPVDDLPAKWAAFGWDVHVFNGHDAADIENAFAKVGKVGKPLALVAQNIKGFGASLTEGHGPWHHRIPNDAEYKELMEVLS</sequence>
<dbReference type="InterPro" id="IPR005474">
    <property type="entry name" value="Transketolase_N"/>
</dbReference>
<dbReference type="SUPFAM" id="SSF52518">
    <property type="entry name" value="Thiamin diphosphate-binding fold (THDP-binding)"/>
    <property type="match status" value="1"/>
</dbReference>
<dbReference type="PANTHER" id="PTHR47514">
    <property type="entry name" value="TRANSKETOLASE N-TERMINAL SECTION-RELATED"/>
    <property type="match status" value="1"/>
</dbReference>
<reference evidence="3" key="1">
    <citation type="submission" date="2016-11" db="EMBL/GenBank/DDBJ databases">
        <authorList>
            <person name="Varghese N."/>
            <person name="Submissions S."/>
        </authorList>
    </citation>
    <scope>NUCLEOTIDE SEQUENCE [LARGE SCALE GENOMIC DNA]</scope>
    <source>
        <strain evidence="3">CGMCC 1.8995</strain>
    </source>
</reference>
<accession>A0A1M5GNY2</accession>
<gene>
    <name evidence="2" type="ORF">SAMN05216361_1104</name>
</gene>
<protein>
    <submittedName>
        <fullName evidence="2">Transketolase</fullName>
    </submittedName>
</protein>
<dbReference type="PANTHER" id="PTHR47514:SF2">
    <property type="entry name" value="TRANSKETOLASE"/>
    <property type="match status" value="1"/>
</dbReference>
<dbReference type="STRING" id="634436.SAMN05216361_1104"/>
<dbReference type="RefSeq" id="WP_073319132.1">
    <property type="nucleotide sequence ID" value="NZ_FQWD01000002.1"/>
</dbReference>
<dbReference type="Gene3D" id="3.40.50.970">
    <property type="match status" value="1"/>
</dbReference>
<dbReference type="OrthoDB" id="8732661at2"/>
<dbReference type="CDD" id="cd02012">
    <property type="entry name" value="TPP_TK"/>
    <property type="match status" value="1"/>
</dbReference>
<name>A0A1M5GNY2_9ALTE</name>
<dbReference type="Pfam" id="PF00456">
    <property type="entry name" value="Transketolase_N"/>
    <property type="match status" value="1"/>
</dbReference>
<organism evidence="2 3">
    <name type="scientific">Marisediminitalea aggregata</name>
    <dbReference type="NCBI Taxonomy" id="634436"/>
    <lineage>
        <taxon>Bacteria</taxon>
        <taxon>Pseudomonadati</taxon>
        <taxon>Pseudomonadota</taxon>
        <taxon>Gammaproteobacteria</taxon>
        <taxon>Alteromonadales</taxon>
        <taxon>Alteromonadaceae</taxon>
        <taxon>Marisediminitalea</taxon>
    </lineage>
</organism>
<feature type="domain" description="Transketolase N-terminal" evidence="1">
    <location>
        <begin position="6"/>
        <end position="241"/>
    </location>
</feature>
<keyword evidence="3" id="KW-1185">Reference proteome</keyword>